<keyword evidence="1" id="KW-0472">Membrane</keyword>
<evidence type="ECO:0000256" key="1">
    <source>
        <dbReference type="SAM" id="Phobius"/>
    </source>
</evidence>
<evidence type="ECO:0000313" key="3">
    <source>
        <dbReference type="Proteomes" id="UP000664844"/>
    </source>
</evidence>
<reference evidence="2 3" key="1">
    <citation type="submission" date="2021-03" db="EMBL/GenBank/DDBJ databases">
        <title>Metabolic Capacity of the Antarctic Cyanobacterium Phormidium pseudopriestleyi that Sustains Oxygenic Photosynthesis in the Presence of Hydrogen Sulfide.</title>
        <authorList>
            <person name="Lumian J.E."/>
            <person name="Jungblut A.D."/>
            <person name="Dillon M.L."/>
            <person name="Hawes I."/>
            <person name="Doran P.T."/>
            <person name="Mackey T.J."/>
            <person name="Dick G.J."/>
            <person name="Grettenberger C.L."/>
            <person name="Sumner D.Y."/>
        </authorList>
    </citation>
    <scope>NUCLEOTIDE SEQUENCE [LARGE SCALE GENOMIC DNA]</scope>
    <source>
        <strain evidence="2 3">FRX01</strain>
    </source>
</reference>
<dbReference type="RefSeq" id="WP_207090714.1">
    <property type="nucleotide sequence ID" value="NZ_JAFLQW010000670.1"/>
</dbReference>
<evidence type="ECO:0000313" key="2">
    <source>
        <dbReference type="EMBL" id="MBO0352300.1"/>
    </source>
</evidence>
<keyword evidence="3" id="KW-1185">Reference proteome</keyword>
<protein>
    <submittedName>
        <fullName evidence="2">Uncharacterized protein</fullName>
    </submittedName>
</protein>
<organism evidence="2 3">
    <name type="scientific">Phormidium pseudopriestleyi FRX01</name>
    <dbReference type="NCBI Taxonomy" id="1759528"/>
    <lineage>
        <taxon>Bacteria</taxon>
        <taxon>Bacillati</taxon>
        <taxon>Cyanobacteriota</taxon>
        <taxon>Cyanophyceae</taxon>
        <taxon>Oscillatoriophycideae</taxon>
        <taxon>Oscillatoriales</taxon>
        <taxon>Oscillatoriaceae</taxon>
        <taxon>Phormidium</taxon>
    </lineage>
</organism>
<dbReference type="Proteomes" id="UP000664844">
    <property type="component" value="Unassembled WGS sequence"/>
</dbReference>
<keyword evidence="1" id="KW-0812">Transmembrane</keyword>
<name>A0ABS3FYU9_9CYAN</name>
<feature type="transmembrane region" description="Helical" evidence="1">
    <location>
        <begin position="12"/>
        <end position="30"/>
    </location>
</feature>
<gene>
    <name evidence="2" type="ORF">J0895_25095</name>
</gene>
<sequence length="108" mass="12419">MLTQNDPSLDIVQFLSFANFLSYWYLGRLARLDSVRSHSSQDCPNINNPALLKNRVADIRAFKFSMASLLHGLETRFLHPISGNSQQFKAETQFLVRSPHDRPRTTVR</sequence>
<accession>A0ABS3FYU9</accession>
<keyword evidence="1" id="KW-1133">Transmembrane helix</keyword>
<proteinExistence type="predicted"/>
<dbReference type="EMBL" id="JAFLQW010000670">
    <property type="protein sequence ID" value="MBO0352300.1"/>
    <property type="molecule type" value="Genomic_DNA"/>
</dbReference>
<comment type="caution">
    <text evidence="2">The sequence shown here is derived from an EMBL/GenBank/DDBJ whole genome shotgun (WGS) entry which is preliminary data.</text>
</comment>